<dbReference type="Gene3D" id="3.60.15.10">
    <property type="entry name" value="Ribonuclease Z/Hydroxyacylglutathione hydrolase-like"/>
    <property type="match status" value="1"/>
</dbReference>
<name>A0A0G1BC33_9BACT</name>
<evidence type="ECO:0000313" key="7">
    <source>
        <dbReference type="Proteomes" id="UP000034785"/>
    </source>
</evidence>
<evidence type="ECO:0000256" key="2">
    <source>
        <dbReference type="ARBA" id="ARBA00022723"/>
    </source>
</evidence>
<comment type="cofactor">
    <cofactor evidence="1">
        <name>Zn(2+)</name>
        <dbReference type="ChEBI" id="CHEBI:29105"/>
    </cofactor>
</comment>
<evidence type="ECO:0000259" key="5">
    <source>
        <dbReference type="SMART" id="SM00849"/>
    </source>
</evidence>
<dbReference type="AlphaFoldDB" id="A0A0G1BC33"/>
<gene>
    <name evidence="6" type="ORF">UV41_C0011G0004</name>
</gene>
<dbReference type="SMART" id="SM00849">
    <property type="entry name" value="Lactamase_B"/>
    <property type="match status" value="1"/>
</dbReference>
<keyword evidence="3 6" id="KW-0378">Hydrolase</keyword>
<dbReference type="PATRIC" id="fig|1618425.3.peg.259"/>
<protein>
    <submittedName>
        <fullName evidence="6">Hydroxyacylglutathione hydrolase</fullName>
    </submittedName>
</protein>
<dbReference type="InterPro" id="IPR001279">
    <property type="entry name" value="Metallo-B-lactamas"/>
</dbReference>
<dbReference type="Proteomes" id="UP000034785">
    <property type="component" value="Unassembled WGS sequence"/>
</dbReference>
<dbReference type="PANTHER" id="PTHR46233:SF3">
    <property type="entry name" value="HYDROXYACYLGLUTATHIONE HYDROLASE GLOC"/>
    <property type="match status" value="1"/>
</dbReference>
<reference evidence="6 7" key="1">
    <citation type="journal article" date="2015" name="Nature">
        <title>rRNA introns, odd ribosomes, and small enigmatic genomes across a large radiation of phyla.</title>
        <authorList>
            <person name="Brown C.T."/>
            <person name="Hug L.A."/>
            <person name="Thomas B.C."/>
            <person name="Sharon I."/>
            <person name="Castelle C.J."/>
            <person name="Singh A."/>
            <person name="Wilkins M.J."/>
            <person name="Williams K.H."/>
            <person name="Banfield J.F."/>
        </authorList>
    </citation>
    <scope>NUCLEOTIDE SEQUENCE [LARGE SCALE GENOMIC DNA]</scope>
</reference>
<dbReference type="EMBL" id="LCEJ01000011">
    <property type="protein sequence ID" value="KKS70842.1"/>
    <property type="molecule type" value="Genomic_DNA"/>
</dbReference>
<evidence type="ECO:0000256" key="1">
    <source>
        <dbReference type="ARBA" id="ARBA00001947"/>
    </source>
</evidence>
<evidence type="ECO:0000256" key="3">
    <source>
        <dbReference type="ARBA" id="ARBA00022801"/>
    </source>
</evidence>
<dbReference type="PANTHER" id="PTHR46233">
    <property type="entry name" value="HYDROXYACYLGLUTATHIONE HYDROLASE GLOC"/>
    <property type="match status" value="1"/>
</dbReference>
<dbReference type="InterPro" id="IPR051453">
    <property type="entry name" value="MBL_Glyoxalase_II"/>
</dbReference>
<keyword evidence="4" id="KW-0862">Zinc</keyword>
<organism evidence="6 7">
    <name type="scientific">Candidatus Daviesbacteria bacterium GW2011_GWA2_42_7</name>
    <dbReference type="NCBI Taxonomy" id="1618425"/>
    <lineage>
        <taxon>Bacteria</taxon>
        <taxon>Candidatus Daviesiibacteriota</taxon>
    </lineage>
</organism>
<evidence type="ECO:0000313" key="6">
    <source>
        <dbReference type="EMBL" id="KKS70842.1"/>
    </source>
</evidence>
<dbReference type="InterPro" id="IPR036866">
    <property type="entry name" value="RibonucZ/Hydroxyglut_hydro"/>
</dbReference>
<dbReference type="GO" id="GO:0016787">
    <property type="term" value="F:hydrolase activity"/>
    <property type="evidence" value="ECO:0007669"/>
    <property type="project" value="UniProtKB-KW"/>
</dbReference>
<proteinExistence type="predicted"/>
<evidence type="ECO:0000256" key="4">
    <source>
        <dbReference type="ARBA" id="ARBA00022833"/>
    </source>
</evidence>
<comment type="caution">
    <text evidence="6">The sequence shown here is derived from an EMBL/GenBank/DDBJ whole genome shotgun (WGS) entry which is preliminary data.</text>
</comment>
<accession>A0A0G1BC33</accession>
<sequence length="205" mass="22501">MIFSMKVLTLPVGQLQTNCYLIEDSGEVGIIDPGDDGDFIMRQIADLGAKPVWIALTHGHFDHVLAVTELSLAYNIPVFSHPKDNFLLKDAKRSAEYFLGVEADPVAVETESLFEGTELAVGKVKFEVKVAPGHTPGGVCLYNEESKSLFCGDLMFKGGGVGRTDFRYCSAEDLKKSVKEMLKLPEETVVYPGHEETTTVGELRK</sequence>
<feature type="domain" description="Metallo-beta-lactamase" evidence="5">
    <location>
        <begin position="16"/>
        <end position="194"/>
    </location>
</feature>
<dbReference type="Pfam" id="PF00753">
    <property type="entry name" value="Lactamase_B"/>
    <property type="match status" value="1"/>
</dbReference>
<dbReference type="GO" id="GO:0046872">
    <property type="term" value="F:metal ion binding"/>
    <property type="evidence" value="ECO:0007669"/>
    <property type="project" value="UniProtKB-KW"/>
</dbReference>
<dbReference type="CDD" id="cd06262">
    <property type="entry name" value="metallo-hydrolase-like_MBL-fold"/>
    <property type="match status" value="1"/>
</dbReference>
<dbReference type="SUPFAM" id="SSF56281">
    <property type="entry name" value="Metallo-hydrolase/oxidoreductase"/>
    <property type="match status" value="1"/>
</dbReference>
<keyword evidence="2" id="KW-0479">Metal-binding</keyword>